<name>A0A2A4B5K0_9SPHN</name>
<dbReference type="Proteomes" id="UP000218366">
    <property type="component" value="Unassembled WGS sequence"/>
</dbReference>
<gene>
    <name evidence="1" type="ORF">COC42_00250</name>
</gene>
<dbReference type="AlphaFoldDB" id="A0A2A4B5K0"/>
<dbReference type="EMBL" id="NWMW01000001">
    <property type="protein sequence ID" value="PCD02916.1"/>
    <property type="molecule type" value="Genomic_DNA"/>
</dbReference>
<proteinExistence type="predicted"/>
<accession>A0A2A4B5K0</accession>
<evidence type="ECO:0000313" key="1">
    <source>
        <dbReference type="EMBL" id="PCD02916.1"/>
    </source>
</evidence>
<organism evidence="1 2">
    <name type="scientific">Sphingomonas spermidinifaciens</name>
    <dbReference type="NCBI Taxonomy" id="1141889"/>
    <lineage>
        <taxon>Bacteria</taxon>
        <taxon>Pseudomonadati</taxon>
        <taxon>Pseudomonadota</taxon>
        <taxon>Alphaproteobacteria</taxon>
        <taxon>Sphingomonadales</taxon>
        <taxon>Sphingomonadaceae</taxon>
        <taxon>Sphingomonas</taxon>
    </lineage>
</organism>
<evidence type="ECO:0000313" key="2">
    <source>
        <dbReference type="Proteomes" id="UP000218366"/>
    </source>
</evidence>
<comment type="caution">
    <text evidence="1">The sequence shown here is derived from an EMBL/GenBank/DDBJ whole genome shotgun (WGS) entry which is preliminary data.</text>
</comment>
<reference evidence="1 2" key="1">
    <citation type="submission" date="2017-09" db="EMBL/GenBank/DDBJ databases">
        <title>Sphingomonas spermidinifaciens 9NM-10, whole genome shotgun sequence.</title>
        <authorList>
            <person name="Feng G."/>
            <person name="Zhu H."/>
        </authorList>
    </citation>
    <scope>NUCLEOTIDE SEQUENCE [LARGE SCALE GENOMIC DNA]</scope>
    <source>
        <strain evidence="1 2">9NM-10</strain>
    </source>
</reference>
<keyword evidence="2" id="KW-1185">Reference proteome</keyword>
<protein>
    <submittedName>
        <fullName evidence="1">Uncharacterized protein</fullName>
    </submittedName>
</protein>
<sequence>MIAAALVAVPATAKADWVHKPTGLRVPDAIGDDFRKGETRDASDGKQANIWVQYGTDEDAATLYVYRSAYPDAGLWFHRTEAAMRGNVGLSGDLPPPWEVTLFGAAAPNGLRQVYTLDGRTKGFRSTALLIVNHGEWLIKVRLSSRSLDAQALDGRLDRFVAAMRLGKADDNPLAHIAECEGAAPPATISTPVTDTAEQMRTLVEGGALAQMAARGASGPAKDDSGWCRVRDDRLAPIATVFRERDGANWVMLIGDSGIAAATRPTLIDTKPKLSGLFLQTHDQTALIEAYDRPPAPEAAISGALGPVLSGQRKPIASISMDDKKR</sequence>